<accession>A0A834Z4K4</accession>
<dbReference type="GO" id="GO:0006511">
    <property type="term" value="P:ubiquitin-dependent protein catabolic process"/>
    <property type="evidence" value="ECO:0007669"/>
    <property type="project" value="TreeGrafter"/>
</dbReference>
<proteinExistence type="predicted"/>
<evidence type="ECO:0000256" key="4">
    <source>
        <dbReference type="ARBA" id="ARBA00022679"/>
    </source>
</evidence>
<evidence type="ECO:0000256" key="12">
    <source>
        <dbReference type="PROSITE-ProRule" id="PRU00175"/>
    </source>
</evidence>
<keyword evidence="9" id="KW-0862">Zinc</keyword>
<dbReference type="GO" id="GO:0000325">
    <property type="term" value="C:plant-type vacuole"/>
    <property type="evidence" value="ECO:0007669"/>
    <property type="project" value="TreeGrafter"/>
</dbReference>
<dbReference type="InterPro" id="IPR013083">
    <property type="entry name" value="Znf_RING/FYVE/PHD"/>
</dbReference>
<sequence>MPRQKDPLWEYVTVVSSSKLRCNFCQEVFTGTITRLKYHLSKMSNRDVKPCPSVPDHVWEMAEKTMVEFEHSKKQKVFAGRSSQGSVSSTVSGAIGGEGALTDVHFQTNCRLAVVFLAFDVFFAIFCITLACIIGFALCCCMPFFVAILYAMAVREGASEDDIRILPKYRFRQCDPLKTFDEDTKQEVAEAIAELGSGDSISELALPPEDSECCICLSQYVDGVELHTLPCNHHFHCRCIVKWLRINATCPLCKYNILKGDGIKGDELV</sequence>
<reference evidence="16 17" key="1">
    <citation type="submission" date="2020-04" db="EMBL/GenBank/DDBJ databases">
        <title>Plant Genome Project.</title>
        <authorList>
            <person name="Zhang R.-G."/>
        </authorList>
    </citation>
    <scope>NUCLEOTIDE SEQUENCE [LARGE SCALE GENOMIC DNA]</scope>
    <source>
        <strain evidence="16">YNK0</strain>
        <tissue evidence="16">Leaf</tissue>
    </source>
</reference>
<keyword evidence="6" id="KW-0479">Metal-binding</keyword>
<dbReference type="PANTHER" id="PTHR45977:SF19">
    <property type="entry name" value="RING-TYPE DOMAIN-CONTAINING PROTEIN"/>
    <property type="match status" value="1"/>
</dbReference>
<dbReference type="PROSITE" id="PS50089">
    <property type="entry name" value="ZF_RING_2"/>
    <property type="match status" value="1"/>
</dbReference>
<name>A0A834Z4K4_TETSI</name>
<evidence type="ECO:0000256" key="5">
    <source>
        <dbReference type="ARBA" id="ARBA00022692"/>
    </source>
</evidence>
<keyword evidence="10 13" id="KW-1133">Transmembrane helix</keyword>
<evidence type="ECO:0000256" key="9">
    <source>
        <dbReference type="ARBA" id="ARBA00022833"/>
    </source>
</evidence>
<keyword evidence="7 12" id="KW-0863">Zinc-finger</keyword>
<dbReference type="Proteomes" id="UP000655225">
    <property type="component" value="Unassembled WGS sequence"/>
</dbReference>
<keyword evidence="17" id="KW-1185">Reference proteome</keyword>
<feature type="domain" description="RING-type" evidence="14">
    <location>
        <begin position="213"/>
        <end position="254"/>
    </location>
</feature>
<dbReference type="EC" id="2.3.2.27" evidence="3"/>
<evidence type="ECO:0000259" key="15">
    <source>
        <dbReference type="PROSITE" id="PS50808"/>
    </source>
</evidence>
<dbReference type="GO" id="GO:0016020">
    <property type="term" value="C:membrane"/>
    <property type="evidence" value="ECO:0007669"/>
    <property type="project" value="UniProtKB-SubCell"/>
</dbReference>
<dbReference type="SUPFAM" id="SSF57850">
    <property type="entry name" value="RING/U-box"/>
    <property type="match status" value="1"/>
</dbReference>
<evidence type="ECO:0000313" key="17">
    <source>
        <dbReference type="Proteomes" id="UP000655225"/>
    </source>
</evidence>
<comment type="catalytic activity">
    <reaction evidence="1">
        <text>S-ubiquitinyl-[E2 ubiquitin-conjugating enzyme]-L-cysteine + [acceptor protein]-L-lysine = [E2 ubiquitin-conjugating enzyme]-L-cysteine + N(6)-ubiquitinyl-[acceptor protein]-L-lysine.</text>
        <dbReference type="EC" id="2.3.2.27"/>
    </reaction>
</comment>
<dbReference type="SMART" id="SM00184">
    <property type="entry name" value="RING"/>
    <property type="match status" value="1"/>
</dbReference>
<gene>
    <name evidence="16" type="ORF">HHK36_017094</name>
</gene>
<comment type="subcellular location">
    <subcellularLocation>
        <location evidence="2">Membrane</location>
        <topology evidence="2">Multi-pass membrane protein</topology>
    </subcellularLocation>
</comment>
<evidence type="ECO:0000256" key="8">
    <source>
        <dbReference type="ARBA" id="ARBA00022786"/>
    </source>
</evidence>
<keyword evidence="4" id="KW-0808">Transferase</keyword>
<dbReference type="GO" id="GO:0016567">
    <property type="term" value="P:protein ubiquitination"/>
    <property type="evidence" value="ECO:0007669"/>
    <property type="project" value="TreeGrafter"/>
</dbReference>
<dbReference type="InterPro" id="IPR003656">
    <property type="entry name" value="Znf_BED"/>
</dbReference>
<dbReference type="EMBL" id="JABCRI010000011">
    <property type="protein sequence ID" value="KAF8398168.1"/>
    <property type="molecule type" value="Genomic_DNA"/>
</dbReference>
<keyword evidence="5 13" id="KW-0812">Transmembrane</keyword>
<dbReference type="GO" id="GO:0061630">
    <property type="term" value="F:ubiquitin protein ligase activity"/>
    <property type="evidence" value="ECO:0007669"/>
    <property type="project" value="UniProtKB-EC"/>
</dbReference>
<evidence type="ECO:0000256" key="13">
    <source>
        <dbReference type="SAM" id="Phobius"/>
    </source>
</evidence>
<dbReference type="InterPro" id="IPR001841">
    <property type="entry name" value="Znf_RING"/>
</dbReference>
<keyword evidence="11 13" id="KW-0472">Membrane</keyword>
<feature type="transmembrane region" description="Helical" evidence="13">
    <location>
        <begin position="121"/>
        <end position="154"/>
    </location>
</feature>
<dbReference type="Pfam" id="PF13639">
    <property type="entry name" value="zf-RING_2"/>
    <property type="match status" value="1"/>
</dbReference>
<evidence type="ECO:0000256" key="7">
    <source>
        <dbReference type="ARBA" id="ARBA00022771"/>
    </source>
</evidence>
<evidence type="ECO:0000313" key="16">
    <source>
        <dbReference type="EMBL" id="KAF8398168.1"/>
    </source>
</evidence>
<comment type="caution">
    <text evidence="16">The sequence shown here is derived from an EMBL/GenBank/DDBJ whole genome shotgun (WGS) entry which is preliminary data.</text>
</comment>
<dbReference type="GO" id="GO:0003677">
    <property type="term" value="F:DNA binding"/>
    <property type="evidence" value="ECO:0007669"/>
    <property type="project" value="InterPro"/>
</dbReference>
<dbReference type="FunFam" id="3.30.40.10:FF:000391">
    <property type="entry name" value="E3 ubiquitin protein ligase RIE1"/>
    <property type="match status" value="1"/>
</dbReference>
<keyword evidence="8" id="KW-0833">Ubl conjugation pathway</keyword>
<dbReference type="OrthoDB" id="8062037at2759"/>
<organism evidence="16 17">
    <name type="scientific">Tetracentron sinense</name>
    <name type="common">Spur-leaf</name>
    <dbReference type="NCBI Taxonomy" id="13715"/>
    <lineage>
        <taxon>Eukaryota</taxon>
        <taxon>Viridiplantae</taxon>
        <taxon>Streptophyta</taxon>
        <taxon>Embryophyta</taxon>
        <taxon>Tracheophyta</taxon>
        <taxon>Spermatophyta</taxon>
        <taxon>Magnoliopsida</taxon>
        <taxon>Trochodendrales</taxon>
        <taxon>Trochodendraceae</taxon>
        <taxon>Tetracentron</taxon>
    </lineage>
</organism>
<dbReference type="GO" id="GO:0008270">
    <property type="term" value="F:zinc ion binding"/>
    <property type="evidence" value="ECO:0007669"/>
    <property type="project" value="UniProtKB-KW"/>
</dbReference>
<evidence type="ECO:0000256" key="2">
    <source>
        <dbReference type="ARBA" id="ARBA00004141"/>
    </source>
</evidence>
<dbReference type="AlphaFoldDB" id="A0A834Z4K4"/>
<evidence type="ECO:0000259" key="14">
    <source>
        <dbReference type="PROSITE" id="PS50089"/>
    </source>
</evidence>
<evidence type="ECO:0000256" key="10">
    <source>
        <dbReference type="ARBA" id="ARBA00022989"/>
    </source>
</evidence>
<evidence type="ECO:0000256" key="3">
    <source>
        <dbReference type="ARBA" id="ARBA00012483"/>
    </source>
</evidence>
<evidence type="ECO:0000256" key="1">
    <source>
        <dbReference type="ARBA" id="ARBA00000900"/>
    </source>
</evidence>
<dbReference type="PANTHER" id="PTHR45977">
    <property type="entry name" value="TARGET OF ERK KINASE MPK-1"/>
    <property type="match status" value="1"/>
</dbReference>
<dbReference type="Gene3D" id="3.30.40.10">
    <property type="entry name" value="Zinc/RING finger domain, C3HC4 (zinc finger)"/>
    <property type="match status" value="1"/>
</dbReference>
<dbReference type="PROSITE" id="PS50808">
    <property type="entry name" value="ZF_BED"/>
    <property type="match status" value="1"/>
</dbReference>
<feature type="domain" description="BED-type" evidence="15">
    <location>
        <begin position="3"/>
        <end position="58"/>
    </location>
</feature>
<evidence type="ECO:0000256" key="11">
    <source>
        <dbReference type="ARBA" id="ARBA00023136"/>
    </source>
</evidence>
<protein>
    <recommendedName>
        <fullName evidence="3">RING-type E3 ubiquitin transferase</fullName>
        <ecNumber evidence="3">2.3.2.27</ecNumber>
    </recommendedName>
</protein>
<evidence type="ECO:0000256" key="6">
    <source>
        <dbReference type="ARBA" id="ARBA00022723"/>
    </source>
</evidence>